<name>A0A344J882_9GAMM</name>
<proteinExistence type="predicted"/>
<dbReference type="PROSITE" id="PS51257">
    <property type="entry name" value="PROKAR_LIPOPROTEIN"/>
    <property type="match status" value="1"/>
</dbReference>
<dbReference type="OrthoDB" id="8603558at2"/>
<evidence type="ECO:0000313" key="3">
    <source>
        <dbReference type="EMBL" id="AXA85242.1"/>
    </source>
</evidence>
<sequence>MRNTSMKMKNPFAFALPMFLGAGLALAVGACAEDAKTAQETDSSAMQPAAMRADHGMPGHSAGSMELHRIMTEGSKSPMPMSGDVDKDFAAMMTVHHQMAIDMADVMLKSGSNAELKAMAARMKAEQQEEIKQLAPYTK</sequence>
<evidence type="ECO:0000256" key="1">
    <source>
        <dbReference type="SAM" id="SignalP"/>
    </source>
</evidence>
<evidence type="ECO:0000313" key="4">
    <source>
        <dbReference type="Proteomes" id="UP000251842"/>
    </source>
</evidence>
<feature type="signal peptide" evidence="1">
    <location>
        <begin position="1"/>
        <end position="27"/>
    </location>
</feature>
<gene>
    <name evidence="3" type="ORF">DCD74_11650</name>
</gene>
<dbReference type="EMBL" id="CP029556">
    <property type="protein sequence ID" value="AXA85242.1"/>
    <property type="molecule type" value="Genomic_DNA"/>
</dbReference>
<keyword evidence="1" id="KW-0732">Signal</keyword>
<feature type="chain" id="PRO_5016963826" description="DUF305 domain-containing protein" evidence="1">
    <location>
        <begin position="28"/>
        <end position="139"/>
    </location>
</feature>
<accession>A0A344J882</accession>
<reference evidence="4" key="1">
    <citation type="submission" date="2018-05" db="EMBL/GenBank/DDBJ databases">
        <title>Luteimonas pekinense sp. nov., isolated from human Meibomian gland secretions, Beijing, China.</title>
        <authorList>
            <person name="Wen T."/>
            <person name="Bai H."/>
            <person name="Lv H."/>
        </authorList>
    </citation>
    <scope>NUCLEOTIDE SEQUENCE [LARGE SCALE GENOMIC DNA]</scope>
    <source>
        <strain evidence="4">83-4</strain>
    </source>
</reference>
<dbReference type="AlphaFoldDB" id="A0A344J882"/>
<dbReference type="Gene3D" id="1.20.1260.10">
    <property type="match status" value="1"/>
</dbReference>
<dbReference type="Pfam" id="PF03713">
    <property type="entry name" value="DUF305"/>
    <property type="match status" value="1"/>
</dbReference>
<dbReference type="KEGG" id="lue:DCD74_11650"/>
<organism evidence="3 4">
    <name type="scientific">Solilutibacter oculi</name>
    <dbReference type="NCBI Taxonomy" id="2698682"/>
    <lineage>
        <taxon>Bacteria</taxon>
        <taxon>Pseudomonadati</taxon>
        <taxon>Pseudomonadota</taxon>
        <taxon>Gammaproteobacteria</taxon>
        <taxon>Lysobacterales</taxon>
        <taxon>Lysobacteraceae</taxon>
        <taxon>Solilutibacter</taxon>
    </lineage>
</organism>
<dbReference type="InterPro" id="IPR012347">
    <property type="entry name" value="Ferritin-like"/>
</dbReference>
<dbReference type="PANTHER" id="PTHR36933">
    <property type="entry name" value="SLL0788 PROTEIN"/>
    <property type="match status" value="1"/>
</dbReference>
<keyword evidence="4" id="KW-1185">Reference proteome</keyword>
<dbReference type="Proteomes" id="UP000251842">
    <property type="component" value="Chromosome"/>
</dbReference>
<evidence type="ECO:0000259" key="2">
    <source>
        <dbReference type="Pfam" id="PF03713"/>
    </source>
</evidence>
<dbReference type="InterPro" id="IPR005183">
    <property type="entry name" value="DUF305_CopM-like"/>
</dbReference>
<feature type="domain" description="DUF305" evidence="2">
    <location>
        <begin position="42"/>
        <end position="135"/>
    </location>
</feature>
<dbReference type="PANTHER" id="PTHR36933:SF1">
    <property type="entry name" value="SLL0788 PROTEIN"/>
    <property type="match status" value="1"/>
</dbReference>
<protein>
    <recommendedName>
        <fullName evidence="2">DUF305 domain-containing protein</fullName>
    </recommendedName>
</protein>